<dbReference type="Proteomes" id="UP001188597">
    <property type="component" value="Unassembled WGS sequence"/>
</dbReference>
<evidence type="ECO:0000259" key="3">
    <source>
        <dbReference type="PROSITE" id="PS50157"/>
    </source>
</evidence>
<keyword evidence="1" id="KW-0862">Zinc</keyword>
<reference evidence="4" key="1">
    <citation type="submission" date="2022-12" db="EMBL/GenBank/DDBJ databases">
        <title>Draft genome assemblies for two species of Escallonia (Escalloniales).</title>
        <authorList>
            <person name="Chanderbali A."/>
            <person name="Dervinis C."/>
            <person name="Anghel I."/>
            <person name="Soltis D."/>
            <person name="Soltis P."/>
            <person name="Zapata F."/>
        </authorList>
    </citation>
    <scope>NUCLEOTIDE SEQUENCE</scope>
    <source>
        <strain evidence="4">UCBG64.0493</strain>
        <tissue evidence="4">Leaf</tissue>
    </source>
</reference>
<dbReference type="PROSITE" id="PS50157">
    <property type="entry name" value="ZINC_FINGER_C2H2_2"/>
    <property type="match status" value="4"/>
</dbReference>
<keyword evidence="1" id="KW-0479">Metal-binding</keyword>
<keyword evidence="1" id="KW-0863">Zinc-finger</keyword>
<sequence>MVIKLKVGGFEAEEDPIKDSPDQKVPTTRVCPECSKEFKSGKALGGHRRIHLQAAKEDLAALRKLKHKNDNHPNKFKKPTCQICRKDFVSMKSLFGHMRCHPEREWRGIQPPPHAAKHCLNPVLSDQDEVEDDDLPLLDVNHEGNYVLSAGAMKTTPPIIDLVKSLPSWSAMARRGLKTTESDSSSSESEDSEQLLEERQLREAATNLLKLVDTDSIKLSSILKKRCIEDTNSEIEHTSGTSRSRKRRTDFPSTPLNVTRILDETKGKDLMPSDESYASDSSIASLYQGLTPITSRESRAPVGIISFDNNTGNSSGKMALTKKDKKKKKEKAALNFESSHQKPVAIATTSTPGKYKCTSCSMYFPSPQALGGHKSSHNKFKLSITNVLHEEEDEQNPVEENKECETECVLKTVESTHRCKICDKTFPTGQALGGHQRCHWNGQAAEAPSSQVTSHGETSASDTGNKFIFWDLNEEPPMEYEDGVVSKHVAAYGYASSSNVGTTTTEDETRHKSFNRLVFSKELPLALFPTENEFILIQALLVTRRAWYATGAMWIRFFIFCDYVPRLPLGLHCCLAGLHHCVTLTTDALNMISMKRLHGEFLMVQPNCFWPGFEASESRSVALSKVHLMYYEQPASVNPESWTAEVSRWL</sequence>
<keyword evidence="5" id="KW-1185">Reference proteome</keyword>
<accession>A0AA88WHN9</accession>
<dbReference type="GO" id="GO:0008270">
    <property type="term" value="F:zinc ion binding"/>
    <property type="evidence" value="ECO:0007669"/>
    <property type="project" value="UniProtKB-KW"/>
</dbReference>
<gene>
    <name evidence="4" type="ORF">RJ639_041589</name>
</gene>
<feature type="domain" description="C2H2-type" evidence="3">
    <location>
        <begin position="29"/>
        <end position="51"/>
    </location>
</feature>
<dbReference type="InterPro" id="IPR036236">
    <property type="entry name" value="Znf_C2H2_sf"/>
</dbReference>
<dbReference type="SUPFAM" id="SSF57667">
    <property type="entry name" value="beta-beta-alpha zinc fingers"/>
    <property type="match status" value="2"/>
</dbReference>
<feature type="domain" description="C2H2-type" evidence="3">
    <location>
        <begin position="417"/>
        <end position="444"/>
    </location>
</feature>
<organism evidence="4 5">
    <name type="scientific">Escallonia herrerae</name>
    <dbReference type="NCBI Taxonomy" id="1293975"/>
    <lineage>
        <taxon>Eukaryota</taxon>
        <taxon>Viridiplantae</taxon>
        <taxon>Streptophyta</taxon>
        <taxon>Embryophyta</taxon>
        <taxon>Tracheophyta</taxon>
        <taxon>Spermatophyta</taxon>
        <taxon>Magnoliopsida</taxon>
        <taxon>eudicotyledons</taxon>
        <taxon>Gunneridae</taxon>
        <taxon>Pentapetalae</taxon>
        <taxon>asterids</taxon>
        <taxon>campanulids</taxon>
        <taxon>Escalloniales</taxon>
        <taxon>Escalloniaceae</taxon>
        <taxon>Escallonia</taxon>
    </lineage>
</organism>
<dbReference type="Gene3D" id="3.30.160.60">
    <property type="entry name" value="Classic Zinc Finger"/>
    <property type="match status" value="2"/>
</dbReference>
<feature type="domain" description="C2H2-type" evidence="3">
    <location>
        <begin position="79"/>
        <end position="106"/>
    </location>
</feature>
<comment type="caution">
    <text evidence="4">The sequence shown here is derived from an EMBL/GenBank/DDBJ whole genome shotgun (WGS) entry which is preliminary data.</text>
</comment>
<evidence type="ECO:0000256" key="2">
    <source>
        <dbReference type="SAM" id="MobiDB-lite"/>
    </source>
</evidence>
<feature type="region of interest" description="Disordered" evidence="2">
    <location>
        <begin position="234"/>
        <end position="254"/>
    </location>
</feature>
<feature type="region of interest" description="Disordered" evidence="2">
    <location>
        <begin position="174"/>
        <end position="197"/>
    </location>
</feature>
<evidence type="ECO:0000313" key="5">
    <source>
        <dbReference type="Proteomes" id="UP001188597"/>
    </source>
</evidence>
<dbReference type="PANTHER" id="PTHR47591">
    <property type="entry name" value="ZINC FINGER PROTEIN ZAT2-RELATED"/>
    <property type="match status" value="1"/>
</dbReference>
<evidence type="ECO:0000256" key="1">
    <source>
        <dbReference type="PROSITE-ProRule" id="PRU00042"/>
    </source>
</evidence>
<protein>
    <recommendedName>
        <fullName evidence="3">C2H2-type domain-containing protein</fullName>
    </recommendedName>
</protein>
<dbReference type="AlphaFoldDB" id="A0AA88WHN9"/>
<proteinExistence type="predicted"/>
<name>A0AA88WHN9_9ASTE</name>
<dbReference type="Pfam" id="PF13912">
    <property type="entry name" value="zf-C2H2_6"/>
    <property type="match status" value="4"/>
</dbReference>
<dbReference type="PANTHER" id="PTHR47591:SF1">
    <property type="entry name" value="ZINC FINGER PROTEIN ZAT2-RELATED"/>
    <property type="match status" value="1"/>
</dbReference>
<dbReference type="InterPro" id="IPR013087">
    <property type="entry name" value="Znf_C2H2_type"/>
</dbReference>
<dbReference type="SMART" id="SM00355">
    <property type="entry name" value="ZnF_C2H2"/>
    <property type="match status" value="4"/>
</dbReference>
<evidence type="ECO:0000313" key="4">
    <source>
        <dbReference type="EMBL" id="KAK3027348.1"/>
    </source>
</evidence>
<dbReference type="EMBL" id="JAVXUP010000465">
    <property type="protein sequence ID" value="KAK3027348.1"/>
    <property type="molecule type" value="Genomic_DNA"/>
</dbReference>
<feature type="domain" description="C2H2-type" evidence="3">
    <location>
        <begin position="355"/>
        <end position="382"/>
    </location>
</feature>
<dbReference type="PROSITE" id="PS00028">
    <property type="entry name" value="ZINC_FINGER_C2H2_1"/>
    <property type="match status" value="4"/>
</dbReference>